<proteinExistence type="predicted"/>
<dbReference type="RefSeq" id="WP_253565715.1">
    <property type="nucleotide sequence ID" value="NZ_JAMZEK010000002.1"/>
</dbReference>
<comment type="caution">
    <text evidence="4">The sequence shown here is derived from an EMBL/GenBank/DDBJ whole genome shotgun (WGS) entry which is preliminary data.</text>
</comment>
<sequence length="210" mass="21892">MRPPSSLVLLPLLALGAIPVAHAQGAIHRCVDPAGHPVFTDRRCSTLDATPVLPSAATVAGPAQPPTPDQAEQLCAADPATLRRQVLEAFARHQPNRLAGMMLWDDYGERGAVDQIQALGALVARPLLDLHDDTDGSRTASTGPAPSIYDPTRPLREQLDTPAANAPPAAVAPDPQALIAVTVGADGGPQSTRFAIERRAGCVWLLPPAG</sequence>
<evidence type="ECO:0000256" key="1">
    <source>
        <dbReference type="SAM" id="MobiDB-lite"/>
    </source>
</evidence>
<evidence type="ECO:0000256" key="2">
    <source>
        <dbReference type="SAM" id="SignalP"/>
    </source>
</evidence>
<protein>
    <submittedName>
        <fullName evidence="4">DUF4124 domain-containing protein</fullName>
    </submittedName>
</protein>
<gene>
    <name evidence="4" type="ORF">NC595_07270</name>
</gene>
<keyword evidence="5" id="KW-1185">Reference proteome</keyword>
<dbReference type="Pfam" id="PF13511">
    <property type="entry name" value="DUF4124"/>
    <property type="match status" value="1"/>
</dbReference>
<evidence type="ECO:0000259" key="3">
    <source>
        <dbReference type="Pfam" id="PF13511"/>
    </source>
</evidence>
<keyword evidence="2" id="KW-0732">Signal</keyword>
<feature type="compositionally biased region" description="Low complexity" evidence="1">
    <location>
        <begin position="162"/>
        <end position="171"/>
    </location>
</feature>
<organism evidence="4 5">
    <name type="scientific">Dyella lutea</name>
    <dbReference type="NCBI Taxonomy" id="2950441"/>
    <lineage>
        <taxon>Bacteria</taxon>
        <taxon>Pseudomonadati</taxon>
        <taxon>Pseudomonadota</taxon>
        <taxon>Gammaproteobacteria</taxon>
        <taxon>Lysobacterales</taxon>
        <taxon>Rhodanobacteraceae</taxon>
        <taxon>Dyella</taxon>
    </lineage>
</organism>
<evidence type="ECO:0000313" key="4">
    <source>
        <dbReference type="EMBL" id="MCP1373859.1"/>
    </source>
</evidence>
<evidence type="ECO:0000313" key="5">
    <source>
        <dbReference type="Proteomes" id="UP001204615"/>
    </source>
</evidence>
<dbReference type="EMBL" id="JAMZEK010000002">
    <property type="protein sequence ID" value="MCP1373859.1"/>
    <property type="molecule type" value="Genomic_DNA"/>
</dbReference>
<dbReference type="InterPro" id="IPR025392">
    <property type="entry name" value="DUF4124"/>
</dbReference>
<reference evidence="4 5" key="1">
    <citation type="submission" date="2022-06" db="EMBL/GenBank/DDBJ databases">
        <title>Dyella sp. Sa strain:Sa Genome sequencing.</title>
        <authorList>
            <person name="Park S."/>
        </authorList>
    </citation>
    <scope>NUCLEOTIDE SEQUENCE [LARGE SCALE GENOMIC DNA]</scope>
    <source>
        <strain evidence="4 5">Sa</strain>
    </source>
</reference>
<feature type="domain" description="DUF4124" evidence="3">
    <location>
        <begin position="18"/>
        <end position="68"/>
    </location>
</feature>
<feature type="region of interest" description="Disordered" evidence="1">
    <location>
        <begin position="133"/>
        <end position="171"/>
    </location>
</feature>
<name>A0ABT1F906_9GAMM</name>
<feature type="chain" id="PRO_5045800228" evidence="2">
    <location>
        <begin position="24"/>
        <end position="210"/>
    </location>
</feature>
<dbReference type="Proteomes" id="UP001204615">
    <property type="component" value="Unassembled WGS sequence"/>
</dbReference>
<feature type="signal peptide" evidence="2">
    <location>
        <begin position="1"/>
        <end position="23"/>
    </location>
</feature>
<accession>A0ABT1F906</accession>